<evidence type="ECO:0000313" key="3">
    <source>
        <dbReference type="Proteomes" id="UP000054018"/>
    </source>
</evidence>
<evidence type="ECO:0000313" key="2">
    <source>
        <dbReference type="EMBL" id="KIK16016.1"/>
    </source>
</evidence>
<dbReference type="Proteomes" id="UP000054018">
    <property type="component" value="Unassembled WGS sequence"/>
</dbReference>
<feature type="region of interest" description="Disordered" evidence="1">
    <location>
        <begin position="78"/>
        <end position="101"/>
    </location>
</feature>
<dbReference type="HOGENOM" id="CLU_2292780_0_0_1"/>
<gene>
    <name evidence="2" type="ORF">PISMIDRAFT_280158</name>
</gene>
<dbReference type="EMBL" id="KN833869">
    <property type="protein sequence ID" value="KIK16016.1"/>
    <property type="molecule type" value="Genomic_DNA"/>
</dbReference>
<accession>A0A0C9YHD2</accession>
<keyword evidence="3" id="KW-1185">Reference proteome</keyword>
<proteinExistence type="predicted"/>
<dbReference type="AlphaFoldDB" id="A0A0C9YHD2"/>
<sequence length="101" mass="11839">MLNITTLWRTRRDTRVLRTFISRGSSLHCLFYHFRHFIRLYDSVHTASETSPQNSDQFVTPHIRCFGRAVDRSALTPPEQMLQRFPRTGTPSYTPMPVDVN</sequence>
<evidence type="ECO:0000256" key="1">
    <source>
        <dbReference type="SAM" id="MobiDB-lite"/>
    </source>
</evidence>
<reference evidence="2 3" key="1">
    <citation type="submission" date="2014-04" db="EMBL/GenBank/DDBJ databases">
        <authorList>
            <consortium name="DOE Joint Genome Institute"/>
            <person name="Kuo A."/>
            <person name="Kohler A."/>
            <person name="Costa M.D."/>
            <person name="Nagy L.G."/>
            <person name="Floudas D."/>
            <person name="Copeland A."/>
            <person name="Barry K.W."/>
            <person name="Cichocki N."/>
            <person name="Veneault-Fourrey C."/>
            <person name="LaButti K."/>
            <person name="Lindquist E.A."/>
            <person name="Lipzen A."/>
            <person name="Lundell T."/>
            <person name="Morin E."/>
            <person name="Murat C."/>
            <person name="Sun H."/>
            <person name="Tunlid A."/>
            <person name="Henrissat B."/>
            <person name="Grigoriev I.V."/>
            <person name="Hibbett D.S."/>
            <person name="Martin F."/>
            <person name="Nordberg H.P."/>
            <person name="Cantor M.N."/>
            <person name="Hua S.X."/>
        </authorList>
    </citation>
    <scope>NUCLEOTIDE SEQUENCE [LARGE SCALE GENOMIC DNA]</scope>
    <source>
        <strain evidence="2 3">441</strain>
    </source>
</reference>
<protein>
    <submittedName>
        <fullName evidence="2">Uncharacterized protein</fullName>
    </submittedName>
</protein>
<name>A0A0C9YHD2_9AGAM</name>
<reference evidence="3" key="2">
    <citation type="submission" date="2015-01" db="EMBL/GenBank/DDBJ databases">
        <title>Evolutionary Origins and Diversification of the Mycorrhizal Mutualists.</title>
        <authorList>
            <consortium name="DOE Joint Genome Institute"/>
            <consortium name="Mycorrhizal Genomics Consortium"/>
            <person name="Kohler A."/>
            <person name="Kuo A."/>
            <person name="Nagy L.G."/>
            <person name="Floudas D."/>
            <person name="Copeland A."/>
            <person name="Barry K.W."/>
            <person name="Cichocki N."/>
            <person name="Veneault-Fourrey C."/>
            <person name="LaButti K."/>
            <person name="Lindquist E.A."/>
            <person name="Lipzen A."/>
            <person name="Lundell T."/>
            <person name="Morin E."/>
            <person name="Murat C."/>
            <person name="Riley R."/>
            <person name="Ohm R."/>
            <person name="Sun H."/>
            <person name="Tunlid A."/>
            <person name="Henrissat B."/>
            <person name="Grigoriev I.V."/>
            <person name="Hibbett D.S."/>
            <person name="Martin F."/>
        </authorList>
    </citation>
    <scope>NUCLEOTIDE SEQUENCE [LARGE SCALE GENOMIC DNA]</scope>
    <source>
        <strain evidence="3">441</strain>
    </source>
</reference>
<organism evidence="2 3">
    <name type="scientific">Pisolithus microcarpus 441</name>
    <dbReference type="NCBI Taxonomy" id="765257"/>
    <lineage>
        <taxon>Eukaryota</taxon>
        <taxon>Fungi</taxon>
        <taxon>Dikarya</taxon>
        <taxon>Basidiomycota</taxon>
        <taxon>Agaricomycotina</taxon>
        <taxon>Agaricomycetes</taxon>
        <taxon>Agaricomycetidae</taxon>
        <taxon>Boletales</taxon>
        <taxon>Sclerodermatineae</taxon>
        <taxon>Pisolithaceae</taxon>
        <taxon>Pisolithus</taxon>
    </lineage>
</organism>